<proteinExistence type="predicted"/>
<accession>A0A5N4EHK7</accession>
<name>A0A5N4EHK7_CAMDR</name>
<dbReference type="AlphaFoldDB" id="A0A5N4EHK7"/>
<evidence type="ECO:0000313" key="1">
    <source>
        <dbReference type="EMBL" id="KAB1282830.1"/>
    </source>
</evidence>
<reference evidence="1 2" key="1">
    <citation type="journal article" date="2019" name="Mol. Ecol. Resour.">
        <title>Improving Illumina assemblies with Hi-C and long reads: an example with the North African dromedary.</title>
        <authorList>
            <person name="Elbers J.P."/>
            <person name="Rogers M.F."/>
            <person name="Perelman P.L."/>
            <person name="Proskuryakova A.A."/>
            <person name="Serdyukova N.A."/>
            <person name="Johnson W.E."/>
            <person name="Horin P."/>
            <person name="Corander J."/>
            <person name="Murphy D."/>
            <person name="Burger P.A."/>
        </authorList>
    </citation>
    <scope>NUCLEOTIDE SEQUENCE [LARGE SCALE GENOMIC DNA]</scope>
    <source>
        <strain evidence="1">Drom800</strain>
        <tissue evidence="1">Blood</tissue>
    </source>
</reference>
<keyword evidence="2" id="KW-1185">Reference proteome</keyword>
<evidence type="ECO:0000313" key="2">
    <source>
        <dbReference type="Proteomes" id="UP000299084"/>
    </source>
</evidence>
<protein>
    <submittedName>
        <fullName evidence="1">Uncharacterized protein</fullName>
    </submittedName>
</protein>
<dbReference type="EMBL" id="JWIN03000002">
    <property type="protein sequence ID" value="KAB1282830.1"/>
    <property type="molecule type" value="Genomic_DNA"/>
</dbReference>
<sequence>MRVVIHRSVSVTAVPGSQLLPISEVSCCTVLNPFLDRVLRYTDWFKPIEAILNHVAKQEQGWSTEHLLPEEE</sequence>
<comment type="caution">
    <text evidence="1">The sequence shown here is derived from an EMBL/GenBank/DDBJ whole genome shotgun (WGS) entry which is preliminary data.</text>
</comment>
<organism evidence="1 2">
    <name type="scientific">Camelus dromedarius</name>
    <name type="common">Dromedary</name>
    <name type="synonym">Arabian camel</name>
    <dbReference type="NCBI Taxonomy" id="9838"/>
    <lineage>
        <taxon>Eukaryota</taxon>
        <taxon>Metazoa</taxon>
        <taxon>Chordata</taxon>
        <taxon>Craniata</taxon>
        <taxon>Vertebrata</taxon>
        <taxon>Euteleostomi</taxon>
        <taxon>Mammalia</taxon>
        <taxon>Eutheria</taxon>
        <taxon>Laurasiatheria</taxon>
        <taxon>Artiodactyla</taxon>
        <taxon>Tylopoda</taxon>
        <taxon>Camelidae</taxon>
        <taxon>Camelus</taxon>
    </lineage>
</organism>
<dbReference type="Proteomes" id="UP000299084">
    <property type="component" value="Unassembled WGS sequence"/>
</dbReference>
<gene>
    <name evidence="1" type="ORF">Cadr_000001337</name>
</gene>